<feature type="region of interest" description="Disordered" evidence="7">
    <location>
        <begin position="77"/>
        <end position="100"/>
    </location>
</feature>
<sequence>MDLSNLLNTEQAPAPPQPPSEREVALQLNAAMQLILARDAAQRRQPPAPQPMPFQHQLPVTGASTSATVSATAIATANTTPGPAPVAAAQTGSPQQPARPTFTLTRDFVNTRAWRPKLTIPSRIWKGPTSNGQANSTVELQVQEIKRLQDEPRLLLEPLYAVEGASSRGFYSIMSKRYATFVFVKPDHQFFHDCYGLRKSAYIVMRTEDNQLWEMHFKNAKEQTYLFGFLVKREEIMPLIKNVIEEGYFTMRKLPLVLDLDDTLVRMVGENDPRHVPERDLYKYPNRLVELRDRENRRVVVTEGVQEFLQWASNLFDISVCSLGDEEYVTNVVAVIDPRRQWIRGPLHSARFEYDHIRRSYAPGRPPKDLTSIYASCVLHDKSFPGLGYSLPIIVDDETRMWPSDQHDNIIVVKPQANTDVWNVPLIPTVSETLRVIHTEFFAQLDAYKNKPYNAAREPPSARNIYKTYLRSLLGDLMAGRLQKRVL</sequence>
<dbReference type="InParanoid" id="A0A1X2H3H2"/>
<comment type="subcellular location">
    <subcellularLocation>
        <location evidence="1">Nucleus</location>
    </subcellularLocation>
</comment>
<dbReference type="InterPro" id="IPR036412">
    <property type="entry name" value="HAD-like_sf"/>
</dbReference>
<keyword evidence="10" id="KW-1185">Reference proteome</keyword>
<dbReference type="SUPFAM" id="SSF56784">
    <property type="entry name" value="HAD-like"/>
    <property type="match status" value="1"/>
</dbReference>
<feature type="region of interest" description="Disordered" evidence="7">
    <location>
        <begin position="1"/>
        <end position="21"/>
    </location>
</feature>
<reference evidence="9 10" key="1">
    <citation type="submission" date="2016-07" db="EMBL/GenBank/DDBJ databases">
        <title>Pervasive Adenine N6-methylation of Active Genes in Fungi.</title>
        <authorList>
            <consortium name="DOE Joint Genome Institute"/>
            <person name="Mondo S.J."/>
            <person name="Dannebaum R.O."/>
            <person name="Kuo R.C."/>
            <person name="Labutti K."/>
            <person name="Haridas S."/>
            <person name="Kuo A."/>
            <person name="Salamov A."/>
            <person name="Ahrendt S.R."/>
            <person name="Lipzen A."/>
            <person name="Sullivan W."/>
            <person name="Andreopoulos W.B."/>
            <person name="Clum A."/>
            <person name="Lindquist E."/>
            <person name="Daum C."/>
            <person name="Ramamoorthy G.K."/>
            <person name="Gryganskyi A."/>
            <person name="Culley D."/>
            <person name="Magnuson J.K."/>
            <person name="James T.Y."/>
            <person name="O'Malley M.A."/>
            <person name="Stajich J.E."/>
            <person name="Spatafora J.W."/>
            <person name="Visel A."/>
            <person name="Grigoriev I.V."/>
        </authorList>
    </citation>
    <scope>NUCLEOTIDE SEQUENCE [LARGE SCALE GENOMIC DNA]</scope>
    <source>
        <strain evidence="9 10">NRRL 2496</strain>
    </source>
</reference>
<dbReference type="Proteomes" id="UP000242180">
    <property type="component" value="Unassembled WGS sequence"/>
</dbReference>
<dbReference type="AlphaFoldDB" id="A0A1X2H3H2"/>
<dbReference type="SMART" id="SM00577">
    <property type="entry name" value="CPDc"/>
    <property type="match status" value="1"/>
</dbReference>
<keyword evidence="3" id="KW-0378">Hydrolase</keyword>
<dbReference type="GO" id="GO:0005634">
    <property type="term" value="C:nucleus"/>
    <property type="evidence" value="ECO:0007669"/>
    <property type="project" value="UniProtKB-SubCell"/>
</dbReference>
<dbReference type="PANTHER" id="PTHR23081">
    <property type="entry name" value="RNA POLYMERASE II CTD PHOSPHATASE"/>
    <property type="match status" value="1"/>
</dbReference>
<dbReference type="EC" id="3.1.3.16" evidence="2"/>
<organism evidence="9 10">
    <name type="scientific">Syncephalastrum racemosum</name>
    <name type="common">Filamentous fungus</name>
    <dbReference type="NCBI Taxonomy" id="13706"/>
    <lineage>
        <taxon>Eukaryota</taxon>
        <taxon>Fungi</taxon>
        <taxon>Fungi incertae sedis</taxon>
        <taxon>Mucoromycota</taxon>
        <taxon>Mucoromycotina</taxon>
        <taxon>Mucoromycetes</taxon>
        <taxon>Mucorales</taxon>
        <taxon>Syncephalastraceae</taxon>
        <taxon>Syncephalastrum</taxon>
    </lineage>
</organism>
<dbReference type="InterPro" id="IPR039189">
    <property type="entry name" value="Fcp1"/>
</dbReference>
<evidence type="ECO:0000256" key="5">
    <source>
        <dbReference type="ARBA" id="ARBA00047761"/>
    </source>
</evidence>
<gene>
    <name evidence="9" type="ORF">BCR43DRAFT_518249</name>
</gene>
<feature type="domain" description="FCP1 homology" evidence="8">
    <location>
        <begin position="249"/>
        <end position="437"/>
    </location>
</feature>
<dbReference type="InterPro" id="IPR004274">
    <property type="entry name" value="FCP1_dom"/>
</dbReference>
<evidence type="ECO:0000256" key="4">
    <source>
        <dbReference type="ARBA" id="ARBA00023242"/>
    </source>
</evidence>
<evidence type="ECO:0000256" key="7">
    <source>
        <dbReference type="SAM" id="MobiDB-lite"/>
    </source>
</evidence>
<name>A0A1X2H3H2_SYNRA</name>
<dbReference type="EMBL" id="MCGN01000010">
    <property type="protein sequence ID" value="ORY92266.1"/>
    <property type="molecule type" value="Genomic_DNA"/>
</dbReference>
<proteinExistence type="predicted"/>
<dbReference type="Gene3D" id="3.40.50.1000">
    <property type="entry name" value="HAD superfamily/HAD-like"/>
    <property type="match status" value="1"/>
</dbReference>
<evidence type="ECO:0000259" key="8">
    <source>
        <dbReference type="PROSITE" id="PS50969"/>
    </source>
</evidence>
<evidence type="ECO:0000256" key="3">
    <source>
        <dbReference type="ARBA" id="ARBA00022801"/>
    </source>
</evidence>
<feature type="compositionally biased region" description="Polar residues" evidence="7">
    <location>
        <begin position="1"/>
        <end position="10"/>
    </location>
</feature>
<evidence type="ECO:0000313" key="10">
    <source>
        <dbReference type="Proteomes" id="UP000242180"/>
    </source>
</evidence>
<dbReference type="PROSITE" id="PS50969">
    <property type="entry name" value="FCP1"/>
    <property type="match status" value="1"/>
</dbReference>
<evidence type="ECO:0000256" key="2">
    <source>
        <dbReference type="ARBA" id="ARBA00013081"/>
    </source>
</evidence>
<feature type="compositionally biased region" description="Low complexity" evidence="7">
    <location>
        <begin position="77"/>
        <end position="92"/>
    </location>
</feature>
<evidence type="ECO:0000313" key="9">
    <source>
        <dbReference type="EMBL" id="ORY92266.1"/>
    </source>
</evidence>
<dbReference type="OMA" id="WFEDLYG"/>
<comment type="catalytic activity">
    <reaction evidence="6">
        <text>O-phospho-L-threonyl-[protein] + H2O = L-threonyl-[protein] + phosphate</text>
        <dbReference type="Rhea" id="RHEA:47004"/>
        <dbReference type="Rhea" id="RHEA-COMP:11060"/>
        <dbReference type="Rhea" id="RHEA-COMP:11605"/>
        <dbReference type="ChEBI" id="CHEBI:15377"/>
        <dbReference type="ChEBI" id="CHEBI:30013"/>
        <dbReference type="ChEBI" id="CHEBI:43474"/>
        <dbReference type="ChEBI" id="CHEBI:61977"/>
        <dbReference type="EC" id="3.1.3.16"/>
    </reaction>
</comment>
<accession>A0A1X2H3H2</accession>
<protein>
    <recommendedName>
        <fullName evidence="2">protein-serine/threonine phosphatase</fullName>
        <ecNumber evidence="2">3.1.3.16</ecNumber>
    </recommendedName>
</protein>
<comment type="caution">
    <text evidence="9">The sequence shown here is derived from an EMBL/GenBank/DDBJ whole genome shotgun (WGS) entry which is preliminary data.</text>
</comment>
<evidence type="ECO:0000256" key="6">
    <source>
        <dbReference type="ARBA" id="ARBA00048336"/>
    </source>
</evidence>
<dbReference type="PANTHER" id="PTHR23081:SF36">
    <property type="entry name" value="RNA POLYMERASE II SUBUNIT A C-TERMINAL DOMAIN PHOSPHATASE"/>
    <property type="match status" value="1"/>
</dbReference>
<evidence type="ECO:0000256" key="1">
    <source>
        <dbReference type="ARBA" id="ARBA00004123"/>
    </source>
</evidence>
<dbReference type="STRING" id="13706.A0A1X2H3H2"/>
<dbReference type="OrthoDB" id="10249888at2759"/>
<dbReference type="GO" id="GO:0008420">
    <property type="term" value="F:RNA polymerase II CTD heptapeptide repeat phosphatase activity"/>
    <property type="evidence" value="ECO:0007669"/>
    <property type="project" value="InterPro"/>
</dbReference>
<comment type="catalytic activity">
    <reaction evidence="5">
        <text>O-phospho-L-seryl-[protein] + H2O = L-seryl-[protein] + phosphate</text>
        <dbReference type="Rhea" id="RHEA:20629"/>
        <dbReference type="Rhea" id="RHEA-COMP:9863"/>
        <dbReference type="Rhea" id="RHEA-COMP:11604"/>
        <dbReference type="ChEBI" id="CHEBI:15377"/>
        <dbReference type="ChEBI" id="CHEBI:29999"/>
        <dbReference type="ChEBI" id="CHEBI:43474"/>
        <dbReference type="ChEBI" id="CHEBI:83421"/>
        <dbReference type="EC" id="3.1.3.16"/>
    </reaction>
</comment>
<keyword evidence="4" id="KW-0539">Nucleus</keyword>
<dbReference type="Pfam" id="PF03031">
    <property type="entry name" value="NIF"/>
    <property type="match status" value="1"/>
</dbReference>
<dbReference type="InterPro" id="IPR023214">
    <property type="entry name" value="HAD_sf"/>
</dbReference>